<dbReference type="RefSeq" id="WP_088216068.1">
    <property type="nucleotide sequence ID" value="NZ_NIPW01000027.1"/>
</dbReference>
<dbReference type="Pfam" id="PF07704">
    <property type="entry name" value="PSK_trans_fac"/>
    <property type="match status" value="1"/>
</dbReference>
<dbReference type="OrthoDB" id="9814421at2"/>
<name>A0A212A9G3_9RHOB</name>
<organism evidence="2 3">
    <name type="scientific">Haematobacter genomosp. 1</name>
    <dbReference type="NCBI Taxonomy" id="366618"/>
    <lineage>
        <taxon>Bacteria</taxon>
        <taxon>Pseudomonadati</taxon>
        <taxon>Pseudomonadota</taxon>
        <taxon>Alphaproteobacteria</taxon>
        <taxon>Rhodobacterales</taxon>
        <taxon>Paracoccaceae</taxon>
        <taxon>Haematobacter</taxon>
    </lineage>
</organism>
<dbReference type="EMBL" id="NIPW01000027">
    <property type="protein sequence ID" value="OWJ76630.1"/>
    <property type="molecule type" value="Genomic_DNA"/>
</dbReference>
<dbReference type="InterPro" id="IPR011660">
    <property type="entry name" value="VapB-like"/>
</dbReference>
<protein>
    <submittedName>
        <fullName evidence="2">Transcription factor</fullName>
    </submittedName>
</protein>
<dbReference type="Proteomes" id="UP000196878">
    <property type="component" value="Unassembled WGS sequence"/>
</dbReference>
<feature type="region of interest" description="Disordered" evidence="1">
    <location>
        <begin position="68"/>
        <end position="90"/>
    </location>
</feature>
<accession>A0A212A9G3</accession>
<dbReference type="AlphaFoldDB" id="A0A212A9G3"/>
<sequence>MALSIKTEEADRLARELSRMTGETMTDAITQAMRERLDRLRAEQEAHVDYVARAQAFVRKHADKFDRRPVTKQEWDEAVGDTPEELGFPK</sequence>
<reference evidence="2 3" key="1">
    <citation type="submission" date="2016-12" db="EMBL/GenBank/DDBJ databases">
        <title>Comparison of Traditional DNA-DNA Hybridization with In Silico Genomic Analysis.</title>
        <authorList>
            <person name="Nicholson A.C."/>
            <person name="Humrighouse B.W."/>
            <person name="Graziano J."/>
            <person name="Lasker B."/>
            <person name="Whitney A.M."/>
            <person name="Mcquiston J.R."/>
        </authorList>
    </citation>
    <scope>NUCLEOTIDE SEQUENCE [LARGE SCALE GENOMIC DNA]</scope>
    <source>
        <strain evidence="2 3">H2240</strain>
    </source>
</reference>
<evidence type="ECO:0000313" key="2">
    <source>
        <dbReference type="EMBL" id="OWJ76630.1"/>
    </source>
</evidence>
<gene>
    <name evidence="2" type="ORF">CDV49_14165</name>
</gene>
<evidence type="ECO:0000256" key="1">
    <source>
        <dbReference type="SAM" id="MobiDB-lite"/>
    </source>
</evidence>
<evidence type="ECO:0000313" key="3">
    <source>
        <dbReference type="Proteomes" id="UP000196878"/>
    </source>
</evidence>
<keyword evidence="3" id="KW-1185">Reference proteome</keyword>
<proteinExistence type="predicted"/>
<comment type="caution">
    <text evidence="2">The sequence shown here is derived from an EMBL/GenBank/DDBJ whole genome shotgun (WGS) entry which is preliminary data.</text>
</comment>